<dbReference type="EMBL" id="CATNWA010019579">
    <property type="protein sequence ID" value="CAI9613993.1"/>
    <property type="molecule type" value="Genomic_DNA"/>
</dbReference>
<organism evidence="1 2">
    <name type="scientific">Staurois parvus</name>
    <dbReference type="NCBI Taxonomy" id="386267"/>
    <lineage>
        <taxon>Eukaryota</taxon>
        <taxon>Metazoa</taxon>
        <taxon>Chordata</taxon>
        <taxon>Craniata</taxon>
        <taxon>Vertebrata</taxon>
        <taxon>Euteleostomi</taxon>
        <taxon>Amphibia</taxon>
        <taxon>Batrachia</taxon>
        <taxon>Anura</taxon>
        <taxon>Neobatrachia</taxon>
        <taxon>Ranoidea</taxon>
        <taxon>Ranidae</taxon>
        <taxon>Staurois</taxon>
    </lineage>
</organism>
<evidence type="ECO:0000313" key="1">
    <source>
        <dbReference type="EMBL" id="CAI9613993.1"/>
    </source>
</evidence>
<keyword evidence="2" id="KW-1185">Reference proteome</keyword>
<proteinExistence type="predicted"/>
<gene>
    <name evidence="1" type="ORF">SPARVUS_LOCUS14984036</name>
</gene>
<dbReference type="Proteomes" id="UP001162483">
    <property type="component" value="Unassembled WGS sequence"/>
</dbReference>
<evidence type="ECO:0000313" key="2">
    <source>
        <dbReference type="Proteomes" id="UP001162483"/>
    </source>
</evidence>
<accession>A0ABN9GX18</accession>
<sequence>MLLCVLAGERPVLFTYRSLPCQCSLVIAGCQRGIFGRDPVIDICSRQWWRGWSISDHMNRCK</sequence>
<comment type="caution">
    <text evidence="1">The sequence shown here is derived from an EMBL/GenBank/DDBJ whole genome shotgun (WGS) entry which is preliminary data.</text>
</comment>
<protein>
    <submittedName>
        <fullName evidence="1">Uncharacterized protein</fullName>
    </submittedName>
</protein>
<name>A0ABN9GX18_9NEOB</name>
<reference evidence="1" key="1">
    <citation type="submission" date="2023-05" db="EMBL/GenBank/DDBJ databases">
        <authorList>
            <person name="Stuckert A."/>
        </authorList>
    </citation>
    <scope>NUCLEOTIDE SEQUENCE</scope>
</reference>